<evidence type="ECO:0000256" key="2">
    <source>
        <dbReference type="SAM" id="MobiDB-lite"/>
    </source>
</evidence>
<dbReference type="InterPro" id="IPR036390">
    <property type="entry name" value="WH_DNA-bd_sf"/>
</dbReference>
<comment type="similarity">
    <text evidence="1">Belongs to the DnaB/DnaD family.</text>
</comment>
<dbReference type="InterPro" id="IPR006343">
    <property type="entry name" value="DnaB/C_C"/>
</dbReference>
<dbReference type="NCBIfam" id="TIGR01446">
    <property type="entry name" value="DnaD_dom"/>
    <property type="match status" value="1"/>
</dbReference>
<dbReference type="InterPro" id="IPR053843">
    <property type="entry name" value="DnaD_N"/>
</dbReference>
<protein>
    <submittedName>
        <fullName evidence="5">DNA replication protein DnaD</fullName>
    </submittedName>
</protein>
<evidence type="ECO:0000256" key="1">
    <source>
        <dbReference type="ARBA" id="ARBA00093462"/>
    </source>
</evidence>
<keyword evidence="6" id="KW-1185">Reference proteome</keyword>
<dbReference type="STRING" id="1612202.SAMN05421734_102401"/>
<dbReference type="Gene3D" id="1.10.10.630">
    <property type="entry name" value="DnaD domain-like"/>
    <property type="match status" value="1"/>
</dbReference>
<dbReference type="Gene3D" id="1.10.10.10">
    <property type="entry name" value="Winged helix-like DNA-binding domain superfamily/Winged helix DNA-binding domain"/>
    <property type="match status" value="1"/>
</dbReference>
<proteinExistence type="inferred from homology"/>
<dbReference type="InterPro" id="IPR036388">
    <property type="entry name" value="WH-like_DNA-bd_sf"/>
</dbReference>
<evidence type="ECO:0000313" key="6">
    <source>
        <dbReference type="Proteomes" id="UP000242949"/>
    </source>
</evidence>
<name>A0A1G6HA73_9BACI</name>
<feature type="compositionally biased region" description="Polar residues" evidence="2">
    <location>
        <begin position="198"/>
        <end position="209"/>
    </location>
</feature>
<organism evidence="5 6">
    <name type="scientific">Pelagirhabdus alkalitolerans</name>
    <dbReference type="NCBI Taxonomy" id="1612202"/>
    <lineage>
        <taxon>Bacteria</taxon>
        <taxon>Bacillati</taxon>
        <taxon>Bacillota</taxon>
        <taxon>Bacilli</taxon>
        <taxon>Bacillales</taxon>
        <taxon>Bacillaceae</taxon>
        <taxon>Pelagirhabdus</taxon>
    </lineage>
</organism>
<dbReference type="EMBL" id="FMYI01000002">
    <property type="protein sequence ID" value="SDB91053.1"/>
    <property type="molecule type" value="Genomic_DNA"/>
</dbReference>
<dbReference type="Pfam" id="PF07261">
    <property type="entry name" value="DnaB_2"/>
    <property type="match status" value="1"/>
</dbReference>
<dbReference type="InterPro" id="IPR053162">
    <property type="entry name" value="DnaD"/>
</dbReference>
<dbReference type="InterPro" id="IPR034829">
    <property type="entry name" value="DnaD-like_sf"/>
</dbReference>
<feature type="domain" description="DnaD N-terminal" evidence="4">
    <location>
        <begin position="13"/>
        <end position="108"/>
    </location>
</feature>
<dbReference type="PANTHER" id="PTHR37293">
    <property type="entry name" value="PHAGE REPLICATION PROTEIN-RELATED"/>
    <property type="match status" value="1"/>
</dbReference>
<dbReference type="AlphaFoldDB" id="A0A1G6HA73"/>
<feature type="region of interest" description="Disordered" evidence="2">
    <location>
        <begin position="186"/>
        <end position="213"/>
    </location>
</feature>
<sequence>MHYQPFLMDQTTIPNRLITHYHRIGMTEAEFIMIVQLIQFQASGNAFPTPQELTERVQYDEEYCSQLLRQLLQKGWLTILESKVDQNVVNEYYSLESLWQLLYNSPEKPKSNDQEPLMNLFPLFEKEFGRALSPFEIETINMWLDEDQVKPELIKTALKEAVLMNKLNFKYIDRILREWHKKGVRSPEEARNHAKAFHSQSKQTTNNSTPRDKSVYYNWLDEE</sequence>
<gene>
    <name evidence="5" type="ORF">SAMN05421734_102401</name>
</gene>
<dbReference type="PANTHER" id="PTHR37293:SF6">
    <property type="entry name" value="DNA REPLICATION PROTEIN DNAD"/>
    <property type="match status" value="1"/>
</dbReference>
<dbReference type="SUPFAM" id="SSF46785">
    <property type="entry name" value="Winged helix' DNA-binding domain"/>
    <property type="match status" value="1"/>
</dbReference>
<dbReference type="Proteomes" id="UP000242949">
    <property type="component" value="Unassembled WGS sequence"/>
</dbReference>
<evidence type="ECO:0000313" key="5">
    <source>
        <dbReference type="EMBL" id="SDB91053.1"/>
    </source>
</evidence>
<evidence type="ECO:0000259" key="3">
    <source>
        <dbReference type="Pfam" id="PF07261"/>
    </source>
</evidence>
<reference evidence="6" key="1">
    <citation type="submission" date="2016-09" db="EMBL/GenBank/DDBJ databases">
        <authorList>
            <person name="Varghese N."/>
            <person name="Submissions S."/>
        </authorList>
    </citation>
    <scope>NUCLEOTIDE SEQUENCE [LARGE SCALE GENOMIC DNA]</scope>
    <source>
        <strain evidence="6">S5</strain>
    </source>
</reference>
<feature type="domain" description="DnaB/C C-terminal" evidence="3">
    <location>
        <begin position="123"/>
        <end position="193"/>
    </location>
</feature>
<dbReference type="RefSeq" id="WP_342706531.1">
    <property type="nucleotide sequence ID" value="NZ_FMYI01000002.1"/>
</dbReference>
<evidence type="ECO:0000259" key="4">
    <source>
        <dbReference type="Pfam" id="PF21984"/>
    </source>
</evidence>
<dbReference type="SUPFAM" id="SSF158499">
    <property type="entry name" value="DnaD domain-like"/>
    <property type="match status" value="1"/>
</dbReference>
<dbReference type="Pfam" id="PF21984">
    <property type="entry name" value="DnaD_N"/>
    <property type="match status" value="1"/>
</dbReference>
<accession>A0A1G6HA73</accession>